<feature type="domain" description="Glycosyltransferase 2-like" evidence="2">
    <location>
        <begin position="10"/>
        <end position="152"/>
    </location>
</feature>
<proteinExistence type="predicted"/>
<evidence type="ECO:0000259" key="2">
    <source>
        <dbReference type="Pfam" id="PF00535"/>
    </source>
</evidence>
<sequence>MNSNDFSITLIISTYNWPEALKIILLSVINQTYLPIEVIVADDGSRDDTRELIEGMQKSFPCKLIHVWQEDNGFRVSEIRNKAIVKAAGDYIVQIDGDIILEKHFIEDHYLFAQKSFFTQGSRVKLSPKSSLEILRNGKVDIPFSWSSFFQPNRLRLRFLQNYFRFIYKVNHPYLVRGCNIAFWKEDLLRVNGYNEDIIGWGYEDNELGARLIFAGIKRQFLKMGAVGYHLDHPINSRDKVNQNHKTFLETINSEGTYCQNGLDKY</sequence>
<dbReference type="PANTHER" id="PTHR43685:SF3">
    <property type="entry name" value="SLR2126 PROTEIN"/>
    <property type="match status" value="1"/>
</dbReference>
<evidence type="ECO:0000313" key="4">
    <source>
        <dbReference type="EMBL" id="SBV90790.1"/>
    </source>
</evidence>
<feature type="domain" description="Galactosyltransferase C-terminal" evidence="3">
    <location>
        <begin position="176"/>
        <end position="225"/>
    </location>
</feature>
<dbReference type="EMBL" id="FLUL01000001">
    <property type="protein sequence ID" value="SBV90790.1"/>
    <property type="molecule type" value="Genomic_DNA"/>
</dbReference>
<protein>
    <recommendedName>
        <fullName evidence="5">Glycosyltransferase 2-like domain-containing protein</fullName>
    </recommendedName>
</protein>
<dbReference type="InterPro" id="IPR001173">
    <property type="entry name" value="Glyco_trans_2-like"/>
</dbReference>
<dbReference type="InterPro" id="IPR050834">
    <property type="entry name" value="Glycosyltransf_2"/>
</dbReference>
<evidence type="ECO:0000256" key="1">
    <source>
        <dbReference type="ARBA" id="ARBA00022679"/>
    </source>
</evidence>
<dbReference type="GO" id="GO:0016740">
    <property type="term" value="F:transferase activity"/>
    <property type="evidence" value="ECO:0007669"/>
    <property type="project" value="UniProtKB-KW"/>
</dbReference>
<dbReference type="PANTHER" id="PTHR43685">
    <property type="entry name" value="GLYCOSYLTRANSFERASE"/>
    <property type="match status" value="1"/>
</dbReference>
<name>A0A212IUA2_9BACT</name>
<keyword evidence="1" id="KW-0808">Transferase</keyword>
<dbReference type="Pfam" id="PF02709">
    <property type="entry name" value="Glyco_transf_7C"/>
    <property type="match status" value="1"/>
</dbReference>
<dbReference type="AlphaFoldDB" id="A0A212IUA2"/>
<dbReference type="InterPro" id="IPR029044">
    <property type="entry name" value="Nucleotide-diphossugar_trans"/>
</dbReference>
<organism evidence="4">
    <name type="scientific">uncultured Dysgonomonas sp</name>
    <dbReference type="NCBI Taxonomy" id="206096"/>
    <lineage>
        <taxon>Bacteria</taxon>
        <taxon>Pseudomonadati</taxon>
        <taxon>Bacteroidota</taxon>
        <taxon>Bacteroidia</taxon>
        <taxon>Bacteroidales</taxon>
        <taxon>Dysgonomonadaceae</taxon>
        <taxon>Dysgonomonas</taxon>
        <taxon>environmental samples</taxon>
    </lineage>
</organism>
<reference evidence="4" key="1">
    <citation type="submission" date="2016-04" db="EMBL/GenBank/DDBJ databases">
        <authorList>
            <person name="Evans L.H."/>
            <person name="Alamgir A."/>
            <person name="Owens N."/>
            <person name="Weber N.D."/>
            <person name="Virtaneva K."/>
            <person name="Barbian K."/>
            <person name="Babar A."/>
            <person name="Rosenke K."/>
        </authorList>
    </citation>
    <scope>NUCLEOTIDE SEQUENCE</scope>
    <source>
        <strain evidence="4">86-2</strain>
    </source>
</reference>
<gene>
    <name evidence="4" type="ORF">KL86DYS2_10067</name>
</gene>
<evidence type="ECO:0008006" key="5">
    <source>
        <dbReference type="Google" id="ProtNLM"/>
    </source>
</evidence>
<dbReference type="SUPFAM" id="SSF53448">
    <property type="entry name" value="Nucleotide-diphospho-sugar transferases"/>
    <property type="match status" value="1"/>
</dbReference>
<dbReference type="RefSeq" id="WP_296945931.1">
    <property type="nucleotide sequence ID" value="NZ_LT599021.1"/>
</dbReference>
<accession>A0A212IUA2</accession>
<dbReference type="CDD" id="cd06420">
    <property type="entry name" value="GT2_Chondriotin_Pol_N"/>
    <property type="match status" value="1"/>
</dbReference>
<evidence type="ECO:0000259" key="3">
    <source>
        <dbReference type="Pfam" id="PF02709"/>
    </source>
</evidence>
<dbReference type="Pfam" id="PF00535">
    <property type="entry name" value="Glycos_transf_2"/>
    <property type="match status" value="1"/>
</dbReference>
<dbReference type="Gene3D" id="3.90.550.10">
    <property type="entry name" value="Spore Coat Polysaccharide Biosynthesis Protein SpsA, Chain A"/>
    <property type="match status" value="1"/>
</dbReference>
<dbReference type="InterPro" id="IPR027791">
    <property type="entry name" value="Galactosyl_T_C"/>
</dbReference>